<dbReference type="AlphaFoldDB" id="D6GU90"/>
<reference evidence="2 3" key="1">
    <citation type="journal article" date="2010" name="Proc. Natl. Acad. Sci. U.S.A.">
        <title>Enigmatic, ultrasmall, uncultivated Archaea.</title>
        <authorList>
            <person name="Baker B.J."/>
            <person name="Comolli L.R."/>
            <person name="Dick G.J."/>
            <person name="Hauser L.J."/>
            <person name="Hyatt D."/>
            <person name="Dill B.D."/>
            <person name="Land M.L."/>
            <person name="Verberkmoes N.C."/>
            <person name="Hettich R.L."/>
            <person name="Banfield J.F."/>
        </authorList>
    </citation>
    <scope>NUCLEOTIDE SEQUENCE [LARGE SCALE GENOMIC DNA]</scope>
</reference>
<protein>
    <recommendedName>
        <fullName evidence="4">DUF2341 domain-containing protein</fullName>
    </recommendedName>
</protein>
<accession>D6GU90</accession>
<sequence>MLSDKKAQSALEYMMTYGWAILIIVIVAVILYSMGIFNPSSSVTSTSSGFSPFAVSSVVCNAAGLRIAIIAGGLPDSATSAEITGIYFSSNTGTTAVSSKLYKITPVNLASGHSTTIIVPTIACTSSGTSFSLSTKLQYSYSTPAGNVNANATGTIAGKSSSLAITNYVPLIITSSSATPSPFQQMVVVNMSKYSSYASSNLSNIEFTYPNGTIIPSWRENGTANNQVVVYWLKLGSFTSTNVRMDFFSTSNNILNSVNAGEAPTLSSFYGQYDNGANVFNYYQNFRGTIYPAGWTTGYSDTTQYVKINNGFTIEFSPKNVDVEFYYDKNFSLPSVLDWQGSYISNPPRSCGWTILGWYNNSAHLSAGWAQWQNSPISWLDYQYGNVSQAASNFYNSTGLIGNTNIFSLANDGTSMSYLLNYTLQSHTNSENTSLPTVLFRNGGGCGPVSGSEVNVTWLDVRAYPSNGVMPSVSFGIVQ</sequence>
<dbReference type="EMBL" id="GG745544">
    <property type="protein sequence ID" value="EFD93219.1"/>
    <property type="molecule type" value="Genomic_DNA"/>
</dbReference>
<evidence type="ECO:0000256" key="1">
    <source>
        <dbReference type="SAM" id="Phobius"/>
    </source>
</evidence>
<organism evidence="2 3">
    <name type="scientific">Candidatus Parvarchaeum acidophilus ARMAN-5</name>
    <dbReference type="NCBI Taxonomy" id="662762"/>
    <lineage>
        <taxon>Archaea</taxon>
        <taxon>Candidatus Parvarchaeota</taxon>
        <taxon>Candidatus Parvarchaeum</taxon>
    </lineage>
</organism>
<name>D6GU90_PARA5</name>
<feature type="transmembrane region" description="Helical" evidence="1">
    <location>
        <begin position="16"/>
        <end position="37"/>
    </location>
</feature>
<proteinExistence type="predicted"/>
<evidence type="ECO:0000313" key="2">
    <source>
        <dbReference type="EMBL" id="EFD93219.1"/>
    </source>
</evidence>
<evidence type="ECO:0008006" key="4">
    <source>
        <dbReference type="Google" id="ProtNLM"/>
    </source>
</evidence>
<keyword evidence="1" id="KW-0812">Transmembrane</keyword>
<evidence type="ECO:0000313" key="3">
    <source>
        <dbReference type="Proteomes" id="UP000009376"/>
    </source>
</evidence>
<gene>
    <name evidence="2" type="ORF">BJBARM5_0011</name>
</gene>
<keyword evidence="1" id="KW-0472">Membrane</keyword>
<keyword evidence="1" id="KW-1133">Transmembrane helix</keyword>
<dbReference type="Proteomes" id="UP000009376">
    <property type="component" value="Unassembled WGS sequence"/>
</dbReference>